<dbReference type="SUPFAM" id="SSF52833">
    <property type="entry name" value="Thioredoxin-like"/>
    <property type="match status" value="1"/>
</dbReference>
<keyword evidence="2" id="KW-1015">Disulfide bond</keyword>
<proteinExistence type="predicted"/>
<gene>
    <name evidence="5" type="ORF">JCGZ_26541</name>
</gene>
<dbReference type="InterPro" id="IPR050620">
    <property type="entry name" value="Thioredoxin_H-type-like"/>
</dbReference>
<reference evidence="5 6" key="1">
    <citation type="journal article" date="2014" name="PLoS ONE">
        <title>Global Analysis of Gene Expression Profiles in Physic Nut (Jatropha curcas L.) Seedlings Exposed to Salt Stress.</title>
        <authorList>
            <person name="Zhang L."/>
            <person name="Zhang C."/>
            <person name="Wu P."/>
            <person name="Chen Y."/>
            <person name="Li M."/>
            <person name="Jiang H."/>
            <person name="Wu G."/>
        </authorList>
    </citation>
    <scope>NUCLEOTIDE SEQUENCE [LARGE SCALE GENOMIC DNA]</scope>
    <source>
        <strain evidence="6">cv. GZQX0401</strain>
        <tissue evidence="5">Young leaves</tissue>
    </source>
</reference>
<keyword evidence="3" id="KW-0676">Redox-active center</keyword>
<dbReference type="Pfam" id="PF00085">
    <property type="entry name" value="Thioredoxin"/>
    <property type="match status" value="1"/>
</dbReference>
<dbReference type="EMBL" id="KK915102">
    <property type="protein sequence ID" value="KDP24585.1"/>
    <property type="molecule type" value="Genomic_DNA"/>
</dbReference>
<evidence type="ECO:0000313" key="5">
    <source>
        <dbReference type="EMBL" id="KDP24585.1"/>
    </source>
</evidence>
<keyword evidence="6" id="KW-1185">Reference proteome</keyword>
<accession>A0A067JX57</accession>
<dbReference type="Gene3D" id="3.40.30.10">
    <property type="entry name" value="Glutaredoxin"/>
    <property type="match status" value="1"/>
</dbReference>
<evidence type="ECO:0000256" key="3">
    <source>
        <dbReference type="ARBA" id="ARBA00023284"/>
    </source>
</evidence>
<dbReference type="OrthoDB" id="2121326at2759"/>
<evidence type="ECO:0000256" key="1">
    <source>
        <dbReference type="ARBA" id="ARBA00022982"/>
    </source>
</evidence>
<feature type="domain" description="Thioredoxin" evidence="4">
    <location>
        <begin position="56"/>
        <end position="188"/>
    </location>
</feature>
<sequence>MRGISAIRRFVDRRSGWNFGSICSVSRFHETQISTPINFSSPTISLKLPFANVYSTKIQFSCPSLQLQRTLSSSAGSSKTVLIKSEEQFNNSLKDVQDKSLPAIFYFTAKWCGPCKFISPILAEQSEKYPNVTTFKIDIDQEGLESLLSRLSIISVPTLHFFENGKKAAEIVGADVERLKDTMEELYGEDK</sequence>
<dbReference type="PROSITE" id="PS51352">
    <property type="entry name" value="THIOREDOXIN_2"/>
    <property type="match status" value="1"/>
</dbReference>
<evidence type="ECO:0000259" key="4">
    <source>
        <dbReference type="PROSITE" id="PS51352"/>
    </source>
</evidence>
<protein>
    <recommendedName>
        <fullName evidence="4">Thioredoxin domain-containing protein</fullName>
    </recommendedName>
</protein>
<dbReference type="InterPro" id="IPR036249">
    <property type="entry name" value="Thioredoxin-like_sf"/>
</dbReference>
<dbReference type="STRING" id="180498.A0A067JX57"/>
<dbReference type="PANTHER" id="PTHR10438">
    <property type="entry name" value="THIOREDOXIN"/>
    <property type="match status" value="1"/>
</dbReference>
<dbReference type="InterPro" id="IPR013766">
    <property type="entry name" value="Thioredoxin_domain"/>
</dbReference>
<name>A0A067JX57_JATCU</name>
<dbReference type="Proteomes" id="UP000027138">
    <property type="component" value="Unassembled WGS sequence"/>
</dbReference>
<dbReference type="PANTHER" id="PTHR10438:SF405">
    <property type="entry name" value="THIOREDOXIN DOMAIN-CONTAINING PROTEIN"/>
    <property type="match status" value="1"/>
</dbReference>
<keyword evidence="1" id="KW-0813">Transport</keyword>
<evidence type="ECO:0000313" key="6">
    <source>
        <dbReference type="Proteomes" id="UP000027138"/>
    </source>
</evidence>
<dbReference type="CDD" id="cd02947">
    <property type="entry name" value="TRX_family"/>
    <property type="match status" value="1"/>
</dbReference>
<dbReference type="FunFam" id="3.40.30.10:FF:000245">
    <property type="entry name" value="Thioredoxin"/>
    <property type="match status" value="1"/>
</dbReference>
<dbReference type="AlphaFoldDB" id="A0A067JX57"/>
<organism evidence="5 6">
    <name type="scientific">Jatropha curcas</name>
    <name type="common">Barbados nut</name>
    <dbReference type="NCBI Taxonomy" id="180498"/>
    <lineage>
        <taxon>Eukaryota</taxon>
        <taxon>Viridiplantae</taxon>
        <taxon>Streptophyta</taxon>
        <taxon>Embryophyta</taxon>
        <taxon>Tracheophyta</taxon>
        <taxon>Spermatophyta</taxon>
        <taxon>Magnoliopsida</taxon>
        <taxon>eudicotyledons</taxon>
        <taxon>Gunneridae</taxon>
        <taxon>Pentapetalae</taxon>
        <taxon>rosids</taxon>
        <taxon>fabids</taxon>
        <taxon>Malpighiales</taxon>
        <taxon>Euphorbiaceae</taxon>
        <taxon>Crotonoideae</taxon>
        <taxon>Jatropheae</taxon>
        <taxon>Jatropha</taxon>
    </lineage>
</organism>
<keyword evidence="1" id="KW-0249">Electron transport</keyword>
<evidence type="ECO:0000256" key="2">
    <source>
        <dbReference type="ARBA" id="ARBA00023157"/>
    </source>
</evidence>